<dbReference type="InterPro" id="IPR024923">
    <property type="entry name" value="PG_synth_SpoVB"/>
</dbReference>
<keyword evidence="5 6" id="KW-0472">Membrane</keyword>
<evidence type="ECO:0000256" key="3">
    <source>
        <dbReference type="ARBA" id="ARBA00022692"/>
    </source>
</evidence>
<evidence type="ECO:0000256" key="4">
    <source>
        <dbReference type="ARBA" id="ARBA00022989"/>
    </source>
</evidence>
<dbReference type="STRING" id="36847.CLNEO_13010"/>
<evidence type="ECO:0000256" key="6">
    <source>
        <dbReference type="SAM" id="Phobius"/>
    </source>
</evidence>
<reference evidence="7 8" key="1">
    <citation type="submission" date="2016-01" db="EMBL/GenBank/DDBJ databases">
        <title>Genome sequence of Clostridium neopropionicum X4, DSM-3847.</title>
        <authorList>
            <person name="Poehlein A."/>
            <person name="Beck M.H."/>
            <person name="Bengelsdorf F.R."/>
            <person name="Daniel R."/>
            <person name="Duerre P."/>
        </authorList>
    </citation>
    <scope>NUCLEOTIDE SEQUENCE [LARGE SCALE GENOMIC DNA]</scope>
    <source>
        <strain evidence="7 8">DSM-3847</strain>
    </source>
</reference>
<dbReference type="InterPro" id="IPR050833">
    <property type="entry name" value="Poly_Biosynth_Transport"/>
</dbReference>
<feature type="transmembrane region" description="Helical" evidence="6">
    <location>
        <begin position="320"/>
        <end position="339"/>
    </location>
</feature>
<evidence type="ECO:0000313" key="7">
    <source>
        <dbReference type="EMBL" id="KXL53330.1"/>
    </source>
</evidence>
<feature type="transmembrane region" description="Helical" evidence="6">
    <location>
        <begin position="359"/>
        <end position="377"/>
    </location>
</feature>
<feature type="transmembrane region" description="Helical" evidence="6">
    <location>
        <begin position="89"/>
        <end position="107"/>
    </location>
</feature>
<feature type="transmembrane region" description="Helical" evidence="6">
    <location>
        <begin position="7"/>
        <end position="30"/>
    </location>
</feature>
<feature type="transmembrane region" description="Helical" evidence="6">
    <location>
        <begin position="162"/>
        <end position="180"/>
    </location>
</feature>
<dbReference type="PANTHER" id="PTHR30250:SF24">
    <property type="entry name" value="STAGE V SPORULATION PROTEIN B"/>
    <property type="match status" value="1"/>
</dbReference>
<evidence type="ECO:0000313" key="8">
    <source>
        <dbReference type="Proteomes" id="UP000070539"/>
    </source>
</evidence>
<dbReference type="InterPro" id="IPR002797">
    <property type="entry name" value="Polysacc_synth"/>
</dbReference>
<feature type="transmembrane region" description="Helical" evidence="6">
    <location>
        <begin position="414"/>
        <end position="434"/>
    </location>
</feature>
<feature type="transmembrane region" description="Helical" evidence="6">
    <location>
        <begin position="446"/>
        <end position="466"/>
    </location>
</feature>
<evidence type="ECO:0000256" key="2">
    <source>
        <dbReference type="ARBA" id="ARBA00022475"/>
    </source>
</evidence>
<protein>
    <submittedName>
        <fullName evidence="7">Stage V sporulation protein B</fullName>
    </submittedName>
</protein>
<feature type="transmembrane region" description="Helical" evidence="6">
    <location>
        <begin position="42"/>
        <end position="68"/>
    </location>
</feature>
<dbReference type="Proteomes" id="UP000070539">
    <property type="component" value="Unassembled WGS sequence"/>
</dbReference>
<comment type="subcellular location">
    <subcellularLocation>
        <location evidence="1">Cell membrane</location>
        <topology evidence="1">Multi-pass membrane protein</topology>
    </subcellularLocation>
</comment>
<keyword evidence="3 6" id="KW-0812">Transmembrane</keyword>
<proteinExistence type="predicted"/>
<feature type="transmembrane region" description="Helical" evidence="6">
    <location>
        <begin position="127"/>
        <end position="150"/>
    </location>
</feature>
<dbReference type="Pfam" id="PF01943">
    <property type="entry name" value="Polysacc_synt"/>
    <property type="match status" value="1"/>
</dbReference>
<keyword evidence="8" id="KW-1185">Reference proteome</keyword>
<feature type="transmembrane region" description="Helical" evidence="6">
    <location>
        <begin position="472"/>
        <end position="495"/>
    </location>
</feature>
<organism evidence="7 8">
    <name type="scientific">Anaerotignum neopropionicum</name>
    <dbReference type="NCBI Taxonomy" id="36847"/>
    <lineage>
        <taxon>Bacteria</taxon>
        <taxon>Bacillati</taxon>
        <taxon>Bacillota</taxon>
        <taxon>Clostridia</taxon>
        <taxon>Lachnospirales</taxon>
        <taxon>Anaerotignaceae</taxon>
        <taxon>Anaerotignum</taxon>
    </lineage>
</organism>
<dbReference type="EMBL" id="LRVM01000003">
    <property type="protein sequence ID" value="KXL53330.1"/>
    <property type="molecule type" value="Genomic_DNA"/>
</dbReference>
<dbReference type="PIRSF" id="PIRSF038958">
    <property type="entry name" value="PG_synth_SpoVB"/>
    <property type="match status" value="1"/>
</dbReference>
<keyword evidence="2" id="KW-1003">Cell membrane</keyword>
<feature type="transmembrane region" description="Helical" evidence="6">
    <location>
        <begin position="279"/>
        <end position="299"/>
    </location>
</feature>
<feature type="transmembrane region" description="Helical" evidence="6">
    <location>
        <begin position="389"/>
        <end position="408"/>
    </location>
</feature>
<dbReference type="OrthoDB" id="9775950at2"/>
<accession>A0A136WFV8</accession>
<name>A0A136WFV8_9FIRM</name>
<dbReference type="PANTHER" id="PTHR30250">
    <property type="entry name" value="PST FAMILY PREDICTED COLANIC ACID TRANSPORTER"/>
    <property type="match status" value="1"/>
</dbReference>
<gene>
    <name evidence="7" type="primary">spoVB_2</name>
    <name evidence="7" type="ORF">CLNEO_13010</name>
</gene>
<evidence type="ECO:0000256" key="5">
    <source>
        <dbReference type="ARBA" id="ARBA00023136"/>
    </source>
</evidence>
<feature type="transmembrane region" description="Helical" evidence="6">
    <location>
        <begin position="186"/>
        <end position="209"/>
    </location>
</feature>
<dbReference type="RefSeq" id="WP_066086249.1">
    <property type="nucleotide sequence ID" value="NZ_LRVM01000003.1"/>
</dbReference>
<keyword evidence="4 6" id="KW-1133">Transmembrane helix</keyword>
<dbReference type="CDD" id="cd13124">
    <property type="entry name" value="MATE_SpoVB_like"/>
    <property type="match status" value="1"/>
</dbReference>
<sequence>MSRKTIITGTLILTAANLITKFMGFFYRVFMSNAIGSEGMGLYQLILPIYILTWSITSAGFTTTISRLTAQENALGQSGNIGRIVKQSILLSIMISIVVSGCLFLFADKIALEILKDGRAALSLRLLSFAIPFMSAGSCFRGFFIGMQNAFVPAFSQVLEQAIRILTIYILASIFVPMGLTYACCAAVVGVVLGEFLSFVFVIISYIRFKRRKKMIKKPTFSSFATCNMILTMALPLSATKIAASLLSTTENILIPRQLQLYGQNAKEALSAYGELTGMAMPLILLPSACLMAASISLVPEISEACAVKQNQRISRTVSVTFLFTFIIGIGAAALFAVFPREICYIVYNRQGLGELLFPLAFLCPFLYALTTVHGLLNGMGEQLFLFRNNLITSAITISGIWFFMPVYGMNAFLVSWAMGLVYSVCSCLHKLYITTGVLPDLYDCFVKPLLAGGASGLIIRYIIQISTPSKILFLLSLTAMGLLYLVFLLMLGCFSQENMATFLGKKRKDRKS</sequence>
<dbReference type="GO" id="GO:0005886">
    <property type="term" value="C:plasma membrane"/>
    <property type="evidence" value="ECO:0007669"/>
    <property type="project" value="UniProtKB-SubCell"/>
</dbReference>
<feature type="transmembrane region" description="Helical" evidence="6">
    <location>
        <begin position="221"/>
        <end position="239"/>
    </location>
</feature>
<comment type="caution">
    <text evidence="7">The sequence shown here is derived from an EMBL/GenBank/DDBJ whole genome shotgun (WGS) entry which is preliminary data.</text>
</comment>
<dbReference type="AlphaFoldDB" id="A0A136WFV8"/>
<evidence type="ECO:0000256" key="1">
    <source>
        <dbReference type="ARBA" id="ARBA00004651"/>
    </source>
</evidence>